<protein>
    <submittedName>
        <fullName evidence="1">36029_t:CDS:1</fullName>
    </submittedName>
</protein>
<dbReference type="Proteomes" id="UP000789920">
    <property type="component" value="Unassembled WGS sequence"/>
</dbReference>
<gene>
    <name evidence="1" type="ORF">RPERSI_LOCUS20868</name>
</gene>
<proteinExistence type="predicted"/>
<name>A0ACA9RLV0_9GLOM</name>
<dbReference type="EMBL" id="CAJVQC010059878">
    <property type="protein sequence ID" value="CAG8800208.1"/>
    <property type="molecule type" value="Genomic_DNA"/>
</dbReference>
<reference evidence="1" key="1">
    <citation type="submission" date="2021-06" db="EMBL/GenBank/DDBJ databases">
        <authorList>
            <person name="Kallberg Y."/>
            <person name="Tangrot J."/>
            <person name="Rosling A."/>
        </authorList>
    </citation>
    <scope>NUCLEOTIDE SEQUENCE</scope>
    <source>
        <strain evidence="1">MA461A</strain>
    </source>
</reference>
<accession>A0ACA9RLV0</accession>
<evidence type="ECO:0000313" key="2">
    <source>
        <dbReference type="Proteomes" id="UP000789920"/>
    </source>
</evidence>
<sequence length="72" mass="8582">FSGHATGPVKGLYYELRRKLGQKVWLIDEYQTSIVCSKCNKRWMNHHDIDNSKDNGDSLEQFRRSRQEEQRP</sequence>
<organism evidence="1 2">
    <name type="scientific">Racocetra persica</name>
    <dbReference type="NCBI Taxonomy" id="160502"/>
    <lineage>
        <taxon>Eukaryota</taxon>
        <taxon>Fungi</taxon>
        <taxon>Fungi incertae sedis</taxon>
        <taxon>Mucoromycota</taxon>
        <taxon>Glomeromycotina</taxon>
        <taxon>Glomeromycetes</taxon>
        <taxon>Diversisporales</taxon>
        <taxon>Gigasporaceae</taxon>
        <taxon>Racocetra</taxon>
    </lineage>
</organism>
<keyword evidence="2" id="KW-1185">Reference proteome</keyword>
<evidence type="ECO:0000313" key="1">
    <source>
        <dbReference type="EMBL" id="CAG8800208.1"/>
    </source>
</evidence>
<comment type="caution">
    <text evidence="1">The sequence shown here is derived from an EMBL/GenBank/DDBJ whole genome shotgun (WGS) entry which is preliminary data.</text>
</comment>
<feature type="non-terminal residue" evidence="1">
    <location>
        <position position="1"/>
    </location>
</feature>
<feature type="non-terminal residue" evidence="1">
    <location>
        <position position="72"/>
    </location>
</feature>